<accession>A0AC61DCS5</accession>
<evidence type="ECO:0000313" key="1">
    <source>
        <dbReference type="EMBL" id="PHV70848.1"/>
    </source>
</evidence>
<reference evidence="1" key="1">
    <citation type="submission" date="2017-10" db="EMBL/GenBank/DDBJ databases">
        <title>Genome sequence of cellulolytic Lachnospiraceae bacterium XHS1971 isolated from hotspring sediment.</title>
        <authorList>
            <person name="Vasudevan G."/>
            <person name="Joshi A.J."/>
            <person name="Hivarkar S."/>
            <person name="Lanjekar V.B."/>
            <person name="Dhakephalkar P.K."/>
            <person name="Dagar S."/>
        </authorList>
    </citation>
    <scope>NUCLEOTIDE SEQUENCE</scope>
    <source>
        <strain evidence="1">XHS1971</strain>
    </source>
</reference>
<gene>
    <name evidence="1" type="ORF">CS063_08780</name>
</gene>
<evidence type="ECO:0000313" key="2">
    <source>
        <dbReference type="Proteomes" id="UP000224460"/>
    </source>
</evidence>
<keyword evidence="2" id="KW-1185">Reference proteome</keyword>
<proteinExistence type="predicted"/>
<protein>
    <submittedName>
        <fullName evidence="1">Uncharacterized protein</fullName>
    </submittedName>
</protein>
<name>A0AC61DCS5_9FIRM</name>
<sequence>MYVNTIIALEENMPTYGIDGKKVTGHVTITSPGIIKCYVQNLNTKKQVDLAFYAFSNKEQKAVRLGLLNKGSESRETRWNVDEKNIKGSKLALSAIDSVAIIKEGDGMRSTDTILVGYSGERYIITSLLERVLPISKVTVSPKLETGLEVIQAPPQEMVIKAKEELESIKEEVVEKEKDKLSQPINQEIPMIECEEEIEQVAQNDQEEEVAQANVRESIINIMKAVDKIGTKGLAEIFGKQTIGVVDQKNIEEVINLLANKEAKQSKVTREAHPLLETVLKEKYMKQQTQGAEEVFYNEELIYNEMGSEEEAKNEREEDLGGTLEEINYLEEIEKKLKDIQARLRVSDILEENIRKMRPTEKIENVEEGIPETVAIEDIARKIVEYKSKLENYEAMTIQQDEINRVERIFNKNIPCEPIEGDEGIEWRKISLSELVSIPSLTAQWCTQPFITFSYYKHNDFILGRESESGSYYLGIPDLYHPDRESLRNSEPNIERFLCKKDTVPVTGEYGYWLVRL</sequence>
<comment type="caution">
    <text evidence="1">The sequence shown here is derived from an EMBL/GenBank/DDBJ whole genome shotgun (WGS) entry which is preliminary data.</text>
</comment>
<dbReference type="Proteomes" id="UP000224460">
    <property type="component" value="Unassembled WGS sequence"/>
</dbReference>
<organism evidence="1 2">
    <name type="scientific">Sporanaerobium hydrogeniformans</name>
    <dbReference type="NCBI Taxonomy" id="3072179"/>
    <lineage>
        <taxon>Bacteria</taxon>
        <taxon>Bacillati</taxon>
        <taxon>Bacillota</taxon>
        <taxon>Clostridia</taxon>
        <taxon>Lachnospirales</taxon>
        <taxon>Lachnospiraceae</taxon>
        <taxon>Sporanaerobium</taxon>
    </lineage>
</organism>
<dbReference type="EMBL" id="PEDL01000007">
    <property type="protein sequence ID" value="PHV70848.1"/>
    <property type="molecule type" value="Genomic_DNA"/>
</dbReference>